<dbReference type="PANTHER" id="PTHR10559">
    <property type="entry name" value="TRANSCOBALAMIN-1/GASTRIC INTRINSIC FACTOR"/>
    <property type="match status" value="1"/>
</dbReference>
<keyword evidence="7 16" id="KW-0732">Signal</keyword>
<dbReference type="Gene3D" id="1.50.10.20">
    <property type="match status" value="1"/>
</dbReference>
<keyword evidence="3" id="KW-0171">Cobalt transport</keyword>
<keyword evidence="17" id="KW-1185">Reference proteome</keyword>
<dbReference type="Proteomes" id="UP001652624">
    <property type="component" value="Chromosome 6"/>
</dbReference>
<evidence type="ECO:0000256" key="11">
    <source>
        <dbReference type="ARBA" id="ARBA00037184"/>
    </source>
</evidence>
<keyword evidence="4" id="KW-0813">Transport</keyword>
<feature type="chain" id="PRO_5045160478" description="Transcobalamin-2" evidence="16">
    <location>
        <begin position="19"/>
        <end position="458"/>
    </location>
</feature>
<sequence length="458" mass="49356">MGLLEVFLILLGGLGALATETCEIHLDRTLEAGLGRRLLPRLHLLSAEHLNPSVYLGLRLSGLQAGAQEALYLQSLKLHYTQTLLGTDDGNSGRQAKPSMGQLALYLLALRANCEFAVGRKGDRLVSKLKRFLEEEKKAMEEGLTPHTSYYQYSLGVLALCAHGKQLHHSVPHRLLHALEHGHLPGGVDTAAMAGLALTCLQRSGLKHHRLGPALRSLREDILRAQTADGHFGNVYSTPLALQLLETEHSPGLGAVCSQAKAALVSSLQEGAFQNALVISQLLPTLNHRSYADLLSPDCQAPRALLEPVAEPPEPHEVESSRVTLSVPSRGYRQSVQVPFGSSLMDVLLKARELGGFTYETQPSLSGPYLASVMGTEAGDHQYWQLLRDPNIPLLQGESGGAWSQPSTNDRRKGTSPAPHTAQVPQTLPGYCSVWGAGNRTLSPLSSAPDRGAPFPCP</sequence>
<comment type="subcellular location">
    <subcellularLocation>
        <location evidence="1">Secreted</location>
    </subcellularLocation>
</comment>
<dbReference type="InterPro" id="IPR051588">
    <property type="entry name" value="Cobalamin_Transport"/>
</dbReference>
<dbReference type="PANTHER" id="PTHR10559:SF14">
    <property type="entry name" value="TRANSCOBALAMIN-2"/>
    <property type="match status" value="1"/>
</dbReference>
<keyword evidence="5" id="KW-0964">Secreted</keyword>
<evidence type="ECO:0000256" key="15">
    <source>
        <dbReference type="SAM" id="MobiDB-lite"/>
    </source>
</evidence>
<evidence type="ECO:0000256" key="14">
    <source>
        <dbReference type="ARBA" id="ARBA00041463"/>
    </source>
</evidence>
<name>A0ABM3XJ05_ERIEU</name>
<evidence type="ECO:0000256" key="13">
    <source>
        <dbReference type="ARBA" id="ARBA00040958"/>
    </source>
</evidence>
<dbReference type="GeneID" id="103119019"/>
<feature type="signal peptide" evidence="16">
    <location>
        <begin position="1"/>
        <end position="18"/>
    </location>
</feature>
<evidence type="ECO:0000313" key="17">
    <source>
        <dbReference type="Proteomes" id="UP001652624"/>
    </source>
</evidence>
<keyword evidence="9" id="KW-1015">Disulfide bond</keyword>
<keyword evidence="8" id="KW-0406">Ion transport</keyword>
<comment type="similarity">
    <text evidence="2">Belongs to the eukaryotic cobalamin transport proteins family.</text>
</comment>
<comment type="function">
    <text evidence="11">Primary vitamin B12-binding and transport protein. Delivers cobalamin to cells.</text>
</comment>
<evidence type="ECO:0000256" key="8">
    <source>
        <dbReference type="ARBA" id="ARBA00023065"/>
    </source>
</evidence>
<dbReference type="RefSeq" id="XP_060048793.1">
    <property type="nucleotide sequence ID" value="XM_060192810.1"/>
</dbReference>
<evidence type="ECO:0000256" key="3">
    <source>
        <dbReference type="ARBA" id="ARBA00022426"/>
    </source>
</evidence>
<dbReference type="InterPro" id="IPR008930">
    <property type="entry name" value="Terpenoid_cyclase/PrenylTrfase"/>
</dbReference>
<dbReference type="Gene3D" id="2.170.130.30">
    <property type="match status" value="1"/>
</dbReference>
<evidence type="ECO:0000256" key="7">
    <source>
        <dbReference type="ARBA" id="ARBA00022729"/>
    </source>
</evidence>
<evidence type="ECO:0000256" key="2">
    <source>
        <dbReference type="ARBA" id="ARBA00006449"/>
    </source>
</evidence>
<evidence type="ECO:0000256" key="10">
    <source>
        <dbReference type="ARBA" id="ARBA00023285"/>
    </source>
</evidence>
<feature type="region of interest" description="Disordered" evidence="15">
    <location>
        <begin position="395"/>
        <end position="425"/>
    </location>
</feature>
<dbReference type="InterPro" id="IPR002157">
    <property type="entry name" value="Cbl-bd_prot"/>
</dbReference>
<dbReference type="SUPFAM" id="SSF48239">
    <property type="entry name" value="Terpenoid cyclases/Protein prenyltransferases"/>
    <property type="match status" value="1"/>
</dbReference>
<evidence type="ECO:0000256" key="9">
    <source>
        <dbReference type="ARBA" id="ARBA00023157"/>
    </source>
</evidence>
<gene>
    <name evidence="18" type="primary">TCN2</name>
</gene>
<evidence type="ECO:0000313" key="18">
    <source>
        <dbReference type="RefSeq" id="XP_060048793.1"/>
    </source>
</evidence>
<comment type="subunit">
    <text evidence="12">Interacts with CD320 (via LDL-receptor class A domains).</text>
</comment>
<evidence type="ECO:0000256" key="16">
    <source>
        <dbReference type="SAM" id="SignalP"/>
    </source>
</evidence>
<keyword evidence="10" id="KW-0170">Cobalt</keyword>
<evidence type="ECO:0000256" key="12">
    <source>
        <dbReference type="ARBA" id="ARBA00038518"/>
    </source>
</evidence>
<protein>
    <recommendedName>
        <fullName evidence="13">Transcobalamin-2</fullName>
    </recommendedName>
    <alternativeName>
        <fullName evidence="14">Transcobalamin II</fullName>
    </alternativeName>
</protein>
<reference evidence="18" key="1">
    <citation type="submission" date="2025-08" db="UniProtKB">
        <authorList>
            <consortium name="RefSeq"/>
        </authorList>
    </citation>
    <scope>IDENTIFICATION</scope>
</reference>
<accession>A0ABM3XJ05</accession>
<evidence type="ECO:0000256" key="5">
    <source>
        <dbReference type="ARBA" id="ARBA00022525"/>
    </source>
</evidence>
<dbReference type="Pfam" id="PF01122">
    <property type="entry name" value="Cobalamin_bind"/>
    <property type="match status" value="1"/>
</dbReference>
<proteinExistence type="inferred from homology"/>
<organism evidence="17 18">
    <name type="scientific">Erinaceus europaeus</name>
    <name type="common">Western European hedgehog</name>
    <dbReference type="NCBI Taxonomy" id="9365"/>
    <lineage>
        <taxon>Eukaryota</taxon>
        <taxon>Metazoa</taxon>
        <taxon>Chordata</taxon>
        <taxon>Craniata</taxon>
        <taxon>Vertebrata</taxon>
        <taxon>Euteleostomi</taxon>
        <taxon>Mammalia</taxon>
        <taxon>Eutheria</taxon>
        <taxon>Laurasiatheria</taxon>
        <taxon>Eulipotyphla</taxon>
        <taxon>Erinaceidae</taxon>
        <taxon>Erinaceinae</taxon>
        <taxon>Erinaceus</taxon>
    </lineage>
</organism>
<keyword evidence="6" id="KW-0479">Metal-binding</keyword>
<evidence type="ECO:0000256" key="6">
    <source>
        <dbReference type="ARBA" id="ARBA00022723"/>
    </source>
</evidence>
<evidence type="ECO:0000256" key="1">
    <source>
        <dbReference type="ARBA" id="ARBA00004613"/>
    </source>
</evidence>
<evidence type="ECO:0000256" key="4">
    <source>
        <dbReference type="ARBA" id="ARBA00022448"/>
    </source>
</evidence>